<dbReference type="STRING" id="1515746.HR45_13755"/>
<dbReference type="OrthoDB" id="9794601at2"/>
<dbReference type="GO" id="GO:0016020">
    <property type="term" value="C:membrane"/>
    <property type="evidence" value="ECO:0007669"/>
    <property type="project" value="InterPro"/>
</dbReference>
<dbReference type="Proteomes" id="UP000029264">
    <property type="component" value="Unassembled WGS sequence"/>
</dbReference>
<protein>
    <recommendedName>
        <fullName evidence="5">Glycosyl transferase family 11</fullName>
    </recommendedName>
</protein>
<dbReference type="InterPro" id="IPR002516">
    <property type="entry name" value="Glyco_trans_11"/>
</dbReference>
<keyword evidence="4" id="KW-1185">Reference proteome</keyword>
<keyword evidence="1" id="KW-0328">Glycosyltransferase</keyword>
<evidence type="ECO:0000256" key="1">
    <source>
        <dbReference type="ARBA" id="ARBA00022676"/>
    </source>
</evidence>
<sequence length="273" mass="31413">MKSRVILNGGLGNQLFQLTHALYLHERTRSDIIVDTSIVDSSFFQSKILKQTIVDFELDKLKTIDGVVFKSSIFTLFLIVFHKLLKKISFSKVCIFSTDFGKGILPFYFGYFQNMNTARSYSKMISFRSEFIDNKNYLLMNEIKNNLGLCLHVRRGDYLSANSYYAVCSSSYYKRVLERSTLNKVYVFSNDIVWCKESGIFPQDTVFVDHNNGDKSYLDLLLISCGENICVANSTFSIWAALLSSATDVFYPVRYYTDDERNLSLSDWTSVEN</sequence>
<dbReference type="PANTHER" id="PTHR11927">
    <property type="entry name" value="GALACTOSIDE 2-L-FUCOSYLTRANSFERASE"/>
    <property type="match status" value="1"/>
</dbReference>
<dbReference type="Pfam" id="PF01531">
    <property type="entry name" value="Glyco_transf_11"/>
    <property type="match status" value="1"/>
</dbReference>
<evidence type="ECO:0000313" key="4">
    <source>
        <dbReference type="Proteomes" id="UP000029264"/>
    </source>
</evidence>
<reference evidence="3 4" key="1">
    <citation type="submission" date="2014-06" db="EMBL/GenBank/DDBJ databases">
        <title>Shewanella sp. YQH10.</title>
        <authorList>
            <person name="Liu Y."/>
            <person name="Zeng R."/>
        </authorList>
    </citation>
    <scope>NUCLEOTIDE SEQUENCE [LARGE SCALE GENOMIC DNA]</scope>
    <source>
        <strain evidence="3 4">YQH10</strain>
    </source>
</reference>
<dbReference type="PANTHER" id="PTHR11927:SF9">
    <property type="entry name" value="L-FUCOSYLTRANSFERASE"/>
    <property type="match status" value="1"/>
</dbReference>
<organism evidence="3 4">
    <name type="scientific">Shewanella mangrovi</name>
    <dbReference type="NCBI Taxonomy" id="1515746"/>
    <lineage>
        <taxon>Bacteria</taxon>
        <taxon>Pseudomonadati</taxon>
        <taxon>Pseudomonadota</taxon>
        <taxon>Gammaproteobacteria</taxon>
        <taxon>Alteromonadales</taxon>
        <taxon>Shewanellaceae</taxon>
        <taxon>Shewanella</taxon>
    </lineage>
</organism>
<dbReference type="GO" id="GO:0008107">
    <property type="term" value="F:galactoside 2-alpha-L-fucosyltransferase activity"/>
    <property type="evidence" value="ECO:0007669"/>
    <property type="project" value="InterPro"/>
</dbReference>
<name>A0A094JFT7_9GAMM</name>
<dbReference type="AlphaFoldDB" id="A0A094JFT7"/>
<dbReference type="GO" id="GO:0005975">
    <property type="term" value="P:carbohydrate metabolic process"/>
    <property type="evidence" value="ECO:0007669"/>
    <property type="project" value="InterPro"/>
</dbReference>
<dbReference type="CDD" id="cd11301">
    <property type="entry name" value="Fut1_Fut2_like"/>
    <property type="match status" value="1"/>
</dbReference>
<dbReference type="EMBL" id="JPEO01000011">
    <property type="protein sequence ID" value="KFZ36864.1"/>
    <property type="molecule type" value="Genomic_DNA"/>
</dbReference>
<gene>
    <name evidence="3" type="ORF">HR45_13755</name>
</gene>
<evidence type="ECO:0000313" key="3">
    <source>
        <dbReference type="EMBL" id="KFZ36864.1"/>
    </source>
</evidence>
<dbReference type="RefSeq" id="WP_037443805.1">
    <property type="nucleotide sequence ID" value="NZ_JPEO01000011.1"/>
</dbReference>
<evidence type="ECO:0000256" key="2">
    <source>
        <dbReference type="ARBA" id="ARBA00022679"/>
    </source>
</evidence>
<dbReference type="eggNOG" id="ENOG502ZC3Y">
    <property type="taxonomic scope" value="Bacteria"/>
</dbReference>
<accession>A0A094JFT7</accession>
<proteinExistence type="predicted"/>
<keyword evidence="2" id="KW-0808">Transferase</keyword>
<evidence type="ECO:0008006" key="5">
    <source>
        <dbReference type="Google" id="ProtNLM"/>
    </source>
</evidence>
<comment type="caution">
    <text evidence="3">The sequence shown here is derived from an EMBL/GenBank/DDBJ whole genome shotgun (WGS) entry which is preliminary data.</text>
</comment>